<dbReference type="SUPFAM" id="SSF55957">
    <property type="entry name" value="Phosphoglucomutase, C-terminal domain"/>
    <property type="match status" value="1"/>
</dbReference>
<dbReference type="InterPro" id="IPR036900">
    <property type="entry name" value="A-D-PHexomutase_C_sf"/>
</dbReference>
<evidence type="ECO:0000313" key="11">
    <source>
        <dbReference type="Proteomes" id="UP000238801"/>
    </source>
</evidence>
<evidence type="ECO:0000259" key="8">
    <source>
        <dbReference type="Pfam" id="PF02879"/>
    </source>
</evidence>
<feature type="domain" description="Alpha-D-phosphohexomutase alpha/beta/alpha" evidence="8">
    <location>
        <begin position="173"/>
        <end position="257"/>
    </location>
</feature>
<evidence type="ECO:0000256" key="5">
    <source>
        <dbReference type="ARBA" id="ARBA00022842"/>
    </source>
</evidence>
<dbReference type="GO" id="GO:0046872">
    <property type="term" value="F:metal ion binding"/>
    <property type="evidence" value="ECO:0007669"/>
    <property type="project" value="UniProtKB-KW"/>
</dbReference>
<dbReference type="GO" id="GO:0016868">
    <property type="term" value="F:intramolecular phosphotransferase activity"/>
    <property type="evidence" value="ECO:0007669"/>
    <property type="project" value="InterPro"/>
</dbReference>
<dbReference type="Proteomes" id="UP000238801">
    <property type="component" value="Unassembled WGS sequence"/>
</dbReference>
<accession>A0A2T0X9U0</accession>
<evidence type="ECO:0000256" key="3">
    <source>
        <dbReference type="ARBA" id="ARBA00022553"/>
    </source>
</evidence>
<dbReference type="Pfam" id="PF02879">
    <property type="entry name" value="PGM_PMM_II"/>
    <property type="match status" value="1"/>
</dbReference>
<dbReference type="RefSeq" id="WP_106160059.1">
    <property type="nucleotide sequence ID" value="NZ_PVTT01000001.1"/>
</dbReference>
<dbReference type="PANTHER" id="PTHR43771">
    <property type="entry name" value="PHOSPHOMANNOMUTASE"/>
    <property type="match status" value="1"/>
</dbReference>
<dbReference type="OrthoDB" id="9803322at2"/>
<keyword evidence="3" id="KW-0597">Phosphoprotein</keyword>
<dbReference type="InterPro" id="IPR005844">
    <property type="entry name" value="A-D-PHexomutase_a/b/a-I"/>
</dbReference>
<comment type="similarity">
    <text evidence="2">Belongs to the phosphohexose mutase family.</text>
</comment>
<keyword evidence="5" id="KW-0460">Magnesium</keyword>
<keyword evidence="11" id="KW-1185">Reference proteome</keyword>
<dbReference type="AlphaFoldDB" id="A0A2T0X9U0"/>
<evidence type="ECO:0000256" key="2">
    <source>
        <dbReference type="ARBA" id="ARBA00010231"/>
    </source>
</evidence>
<dbReference type="Pfam" id="PF02878">
    <property type="entry name" value="PGM_PMM_I"/>
    <property type="match status" value="1"/>
</dbReference>
<evidence type="ECO:0000256" key="6">
    <source>
        <dbReference type="ARBA" id="ARBA00023235"/>
    </source>
</evidence>
<evidence type="ECO:0000256" key="4">
    <source>
        <dbReference type="ARBA" id="ARBA00022723"/>
    </source>
</evidence>
<proteinExistence type="inferred from homology"/>
<dbReference type="Pfam" id="PF02880">
    <property type="entry name" value="PGM_PMM_III"/>
    <property type="match status" value="1"/>
</dbReference>
<evidence type="ECO:0000259" key="9">
    <source>
        <dbReference type="Pfam" id="PF02880"/>
    </source>
</evidence>
<dbReference type="InterPro" id="IPR005845">
    <property type="entry name" value="A-D-PHexomutase_a/b/a-II"/>
</dbReference>
<dbReference type="SUPFAM" id="SSF53738">
    <property type="entry name" value="Phosphoglucomutase, first 3 domains"/>
    <property type="match status" value="3"/>
</dbReference>
<feature type="domain" description="Alpha-D-phosphohexomutase alpha/beta/alpha" evidence="9">
    <location>
        <begin position="262"/>
        <end position="379"/>
    </location>
</feature>
<reference evidence="10 11" key="1">
    <citation type="submission" date="2018-03" db="EMBL/GenBank/DDBJ databases">
        <title>Genomic Encyclopedia of Archaeal and Bacterial Type Strains, Phase II (KMG-II): from individual species to whole genera.</title>
        <authorList>
            <person name="Goeker M."/>
        </authorList>
    </citation>
    <scope>NUCLEOTIDE SEQUENCE [LARGE SCALE GENOMIC DNA]</scope>
    <source>
        <strain evidence="10 11">DSM 29318</strain>
    </source>
</reference>
<evidence type="ECO:0000259" key="7">
    <source>
        <dbReference type="Pfam" id="PF02878"/>
    </source>
</evidence>
<evidence type="ECO:0000313" key="10">
    <source>
        <dbReference type="EMBL" id="PRY95712.1"/>
    </source>
</evidence>
<dbReference type="Gene3D" id="3.30.310.50">
    <property type="entry name" value="Alpha-D-phosphohexomutase, C-terminal domain"/>
    <property type="match status" value="1"/>
</dbReference>
<comment type="cofactor">
    <cofactor evidence="1">
        <name>Mg(2+)</name>
        <dbReference type="ChEBI" id="CHEBI:18420"/>
    </cofactor>
</comment>
<dbReference type="PRINTS" id="PR00509">
    <property type="entry name" value="PGMPMM"/>
</dbReference>
<dbReference type="InterPro" id="IPR005846">
    <property type="entry name" value="A-D-PHexomutase_a/b/a-III"/>
</dbReference>
<feature type="domain" description="Alpha-D-phosphohexomutase alpha/beta/alpha" evidence="7">
    <location>
        <begin position="8"/>
        <end position="122"/>
    </location>
</feature>
<protein>
    <submittedName>
        <fullName evidence="10">Phosphomannomutase/phosphoglucomutase</fullName>
    </submittedName>
</protein>
<dbReference type="InterPro" id="IPR016055">
    <property type="entry name" value="A-D-PHexomutase_a/b/a-I/II/III"/>
</dbReference>
<dbReference type="PANTHER" id="PTHR43771:SF2">
    <property type="entry name" value="PHOSPHOMANNOMUTASE_PHOSPHOGLUCOMUTASE"/>
    <property type="match status" value="1"/>
</dbReference>
<sequence length="489" mass="51132">MTLVPTGFRECDGRWRTPEEIDAEGMERVGMAFAAMARRRHGDRPGIVTGHDFRREAADMHRALLRGLVAGGVEVLDCGLALSPMVYHHWLAQGTGAGAAGCAMVTASHNPDGWTGVKLGLGEAPSTFGPEDMSELRGLALGGAPAARPGLVRQVPDAARSWLQGWPLSGLARPLRAVVACGNGTAAAFVPDHLETLGVEVVPLGCELDWTFPLHHPDPDATPMQRAMADAIRKSGAEIAVGFDGDGDRLGAVDGRGRVIPGDRLGLILARGIAAQRPGSRFLVDIKSTGLWARDPVLAEHGARVEFGPTGHSHMKRRLREMRGGAATAGAVAGFERSGHMFLGHPCGQGFDDAPAAAARLLEQVARDGPLADLADALPRTWATPPHAPACPDAAKPAVAARLRAALRTRSALGGTPVAGAVEAGGTRLNLQDGSWGLIRASQNTPNLVVMAESTEGPAHRDAILADLAALLGAEPEVGALGRSRRPRR</sequence>
<organism evidence="10 11">
    <name type="scientific">Hasllibacter halocynthiae</name>
    <dbReference type="NCBI Taxonomy" id="595589"/>
    <lineage>
        <taxon>Bacteria</taxon>
        <taxon>Pseudomonadati</taxon>
        <taxon>Pseudomonadota</taxon>
        <taxon>Alphaproteobacteria</taxon>
        <taxon>Rhodobacterales</taxon>
        <taxon>Roseobacteraceae</taxon>
        <taxon>Hasllibacter</taxon>
    </lineage>
</organism>
<gene>
    <name evidence="10" type="ORF">BCF33_1336</name>
</gene>
<evidence type="ECO:0000256" key="1">
    <source>
        <dbReference type="ARBA" id="ARBA00001946"/>
    </source>
</evidence>
<comment type="caution">
    <text evidence="10">The sequence shown here is derived from an EMBL/GenBank/DDBJ whole genome shotgun (WGS) entry which is preliminary data.</text>
</comment>
<dbReference type="Gene3D" id="3.40.120.10">
    <property type="entry name" value="Alpha-D-Glucose-1,6-Bisphosphate, subunit A, domain 3"/>
    <property type="match status" value="3"/>
</dbReference>
<dbReference type="GO" id="GO:0005975">
    <property type="term" value="P:carbohydrate metabolic process"/>
    <property type="evidence" value="ECO:0007669"/>
    <property type="project" value="InterPro"/>
</dbReference>
<name>A0A2T0X9U0_9RHOB</name>
<keyword evidence="6" id="KW-0413">Isomerase</keyword>
<keyword evidence="4" id="KW-0479">Metal-binding</keyword>
<dbReference type="EMBL" id="PVTT01000001">
    <property type="protein sequence ID" value="PRY95712.1"/>
    <property type="molecule type" value="Genomic_DNA"/>
</dbReference>
<dbReference type="InterPro" id="IPR005841">
    <property type="entry name" value="Alpha-D-phosphohexomutase_SF"/>
</dbReference>